<dbReference type="AlphaFoldDB" id="A0A5P2DD71"/>
<accession>A0A5P2DD71</accession>
<gene>
    <name evidence="1" type="ORF">DEJ51_01105</name>
</gene>
<organism evidence="1 2">
    <name type="scientific">Streptomyces venezuelae</name>
    <dbReference type="NCBI Taxonomy" id="54571"/>
    <lineage>
        <taxon>Bacteria</taxon>
        <taxon>Bacillati</taxon>
        <taxon>Actinomycetota</taxon>
        <taxon>Actinomycetes</taxon>
        <taxon>Kitasatosporales</taxon>
        <taxon>Streptomycetaceae</taxon>
        <taxon>Streptomyces</taxon>
    </lineage>
</organism>
<name>A0A5P2DD71_STRVZ</name>
<dbReference type="EMBL" id="CP029189">
    <property type="protein sequence ID" value="QES53032.1"/>
    <property type="molecule type" value="Genomic_DNA"/>
</dbReference>
<dbReference type="Proteomes" id="UP000324101">
    <property type="component" value="Chromosome"/>
</dbReference>
<proteinExistence type="predicted"/>
<dbReference type="RefSeq" id="WP_150255459.1">
    <property type="nucleotide sequence ID" value="NZ_CP029189.1"/>
</dbReference>
<reference evidence="1 2" key="1">
    <citation type="submission" date="2018-05" db="EMBL/GenBank/DDBJ databases">
        <title>Streptomyces venezuelae.</title>
        <authorList>
            <person name="Kim W."/>
            <person name="Lee N."/>
            <person name="Cho B.-K."/>
        </authorList>
    </citation>
    <scope>NUCLEOTIDE SEQUENCE [LARGE SCALE GENOMIC DNA]</scope>
    <source>
        <strain evidence="1 2">ATCC 21018</strain>
    </source>
</reference>
<evidence type="ECO:0000313" key="1">
    <source>
        <dbReference type="EMBL" id="QES53032.1"/>
    </source>
</evidence>
<protein>
    <submittedName>
        <fullName evidence="1">Uncharacterized protein</fullName>
    </submittedName>
</protein>
<dbReference type="OrthoDB" id="4331627at2"/>
<sequence>MEKQNGEIAVDRVLSVEEGIEIKQRIAAQRSLKQWRWMGNYGDPTQASAVANVDPPCLAGEVMFTINGNLTPAWMFY</sequence>
<evidence type="ECO:0000313" key="2">
    <source>
        <dbReference type="Proteomes" id="UP000324101"/>
    </source>
</evidence>